<proteinExistence type="predicted"/>
<dbReference type="InterPro" id="IPR002327">
    <property type="entry name" value="Cyt_c_1A/1B"/>
</dbReference>
<feature type="signal peptide" evidence="8">
    <location>
        <begin position="1"/>
        <end position="24"/>
    </location>
</feature>
<dbReference type="Proteomes" id="UP001155220">
    <property type="component" value="Unassembled WGS sequence"/>
</dbReference>
<feature type="domain" description="Cytochrome c" evidence="9">
    <location>
        <begin position="220"/>
        <end position="308"/>
    </location>
</feature>
<keyword evidence="5 6" id="KW-0408">Iron</keyword>
<dbReference type="InterPro" id="IPR009056">
    <property type="entry name" value="Cyt_c-like_dom"/>
</dbReference>
<evidence type="ECO:0000313" key="11">
    <source>
        <dbReference type="Proteomes" id="UP001155220"/>
    </source>
</evidence>
<feature type="chain" id="PRO_5040824106" evidence="8">
    <location>
        <begin position="25"/>
        <end position="389"/>
    </location>
</feature>
<evidence type="ECO:0000313" key="10">
    <source>
        <dbReference type="EMBL" id="MCP3054908.1"/>
    </source>
</evidence>
<dbReference type="PRINTS" id="PR00604">
    <property type="entry name" value="CYTCHRMECIAB"/>
</dbReference>
<feature type="domain" description="Cytochrome c" evidence="9">
    <location>
        <begin position="26"/>
        <end position="129"/>
    </location>
</feature>
<dbReference type="PANTHER" id="PTHR11961">
    <property type="entry name" value="CYTOCHROME C"/>
    <property type="match status" value="1"/>
</dbReference>
<name>A0A9X2KDZ4_9HYPH</name>
<feature type="compositionally biased region" description="Low complexity" evidence="7">
    <location>
        <begin position="155"/>
        <end position="189"/>
    </location>
</feature>
<evidence type="ECO:0000256" key="2">
    <source>
        <dbReference type="ARBA" id="ARBA00022617"/>
    </source>
</evidence>
<dbReference type="RefSeq" id="WP_253963775.1">
    <property type="nucleotide sequence ID" value="NZ_JALHBS010000036.1"/>
</dbReference>
<accession>A0A9X2KDZ4</accession>
<feature type="region of interest" description="Disordered" evidence="7">
    <location>
        <begin position="138"/>
        <end position="194"/>
    </location>
</feature>
<gene>
    <name evidence="10" type="ORF">MJ956_07050</name>
</gene>
<evidence type="ECO:0000256" key="4">
    <source>
        <dbReference type="ARBA" id="ARBA00022982"/>
    </source>
</evidence>
<evidence type="ECO:0000256" key="5">
    <source>
        <dbReference type="ARBA" id="ARBA00023004"/>
    </source>
</evidence>
<dbReference type="Pfam" id="PF00034">
    <property type="entry name" value="Cytochrom_C"/>
    <property type="match status" value="2"/>
</dbReference>
<keyword evidence="8" id="KW-0732">Signal</keyword>
<dbReference type="GO" id="GO:0020037">
    <property type="term" value="F:heme binding"/>
    <property type="evidence" value="ECO:0007669"/>
    <property type="project" value="InterPro"/>
</dbReference>
<keyword evidence="2 6" id="KW-0349">Heme</keyword>
<dbReference type="PROSITE" id="PS51007">
    <property type="entry name" value="CYTC"/>
    <property type="match status" value="2"/>
</dbReference>
<evidence type="ECO:0000259" key="9">
    <source>
        <dbReference type="PROSITE" id="PS51007"/>
    </source>
</evidence>
<evidence type="ECO:0000256" key="6">
    <source>
        <dbReference type="PROSITE-ProRule" id="PRU00433"/>
    </source>
</evidence>
<comment type="caution">
    <text evidence="10">The sequence shown here is derived from an EMBL/GenBank/DDBJ whole genome shotgun (WGS) entry which is preliminary data.</text>
</comment>
<dbReference type="SUPFAM" id="SSF46626">
    <property type="entry name" value="Cytochrome c"/>
    <property type="match status" value="2"/>
</dbReference>
<keyword evidence="4" id="KW-0249">Electron transport</keyword>
<keyword evidence="1" id="KW-0813">Transport</keyword>
<evidence type="ECO:0000256" key="7">
    <source>
        <dbReference type="SAM" id="MobiDB-lite"/>
    </source>
</evidence>
<dbReference type="Gene3D" id="1.10.760.10">
    <property type="entry name" value="Cytochrome c-like domain"/>
    <property type="match status" value="2"/>
</dbReference>
<protein>
    <submittedName>
        <fullName evidence="10">C-type cytochrome</fullName>
    </submittedName>
</protein>
<dbReference type="GO" id="GO:0046872">
    <property type="term" value="F:metal ion binding"/>
    <property type="evidence" value="ECO:0007669"/>
    <property type="project" value="UniProtKB-KW"/>
</dbReference>
<evidence type="ECO:0000256" key="8">
    <source>
        <dbReference type="SAM" id="SignalP"/>
    </source>
</evidence>
<dbReference type="AlphaFoldDB" id="A0A9X2KDZ4"/>
<reference evidence="10" key="1">
    <citation type="submission" date="2022-03" db="EMBL/GenBank/DDBJ databases">
        <title>Aurantimonas Liuensis sp. Nov., isolated from the hadal seawater of the Mariana Trench.</title>
        <authorList>
            <person name="Liu R."/>
        </authorList>
    </citation>
    <scope>NUCLEOTIDE SEQUENCE</scope>
    <source>
        <strain evidence="10">LRZ36</strain>
    </source>
</reference>
<dbReference type="EMBL" id="JALHBS010000036">
    <property type="protein sequence ID" value="MCP3054908.1"/>
    <property type="molecule type" value="Genomic_DNA"/>
</dbReference>
<dbReference type="GO" id="GO:0009055">
    <property type="term" value="F:electron transfer activity"/>
    <property type="evidence" value="ECO:0007669"/>
    <property type="project" value="InterPro"/>
</dbReference>
<keyword evidence="11" id="KW-1185">Reference proteome</keyword>
<sequence>MSKFPKGLLLAGAIVGTLTAPALATGDADAGKKVFNKCRACHAVGEGAANKIGPHLNELFGRAAGGLSDYKYSAALTTAGENGVVWDEATLSEFLADPKGFASGTKMGFAGLKKEDDRDNVIAYLATFSSETAAAAGEAGSGEAVAEGEAEAEAETSAPEQAASQETPQGEADGAAVAAPAHAAPSGGPLSLGRPATEAEVAAWDIDIRPDGKGLPVGRGTVAEGEPIFAEQCASCHGDFGEGRGRWPVLAGGFDTLTRQRPEKTVGSYWPYLSTVYDYVRRAMPFGNARSLSDDEVYALTAYVLYLNDIVTDEEFELSNENFTTIEMPNVDGFIPDTREAEAHYQASDPCVTDCKPEPAEVTMRAQVLDVTPDSADGEGEGPAGGNVD</sequence>
<evidence type="ECO:0000256" key="1">
    <source>
        <dbReference type="ARBA" id="ARBA00022448"/>
    </source>
</evidence>
<evidence type="ECO:0000256" key="3">
    <source>
        <dbReference type="ARBA" id="ARBA00022723"/>
    </source>
</evidence>
<dbReference type="InterPro" id="IPR036909">
    <property type="entry name" value="Cyt_c-like_dom_sf"/>
</dbReference>
<organism evidence="10 11">
    <name type="scientific">Aurantimonas marianensis</name>
    <dbReference type="NCBI Taxonomy" id="2920428"/>
    <lineage>
        <taxon>Bacteria</taxon>
        <taxon>Pseudomonadati</taxon>
        <taxon>Pseudomonadota</taxon>
        <taxon>Alphaproteobacteria</taxon>
        <taxon>Hyphomicrobiales</taxon>
        <taxon>Aurantimonadaceae</taxon>
        <taxon>Aurantimonas</taxon>
    </lineage>
</organism>
<keyword evidence="3 6" id="KW-0479">Metal-binding</keyword>